<dbReference type="GO" id="GO:0005524">
    <property type="term" value="F:ATP binding"/>
    <property type="evidence" value="ECO:0007669"/>
    <property type="project" value="UniProtKB-KW"/>
</dbReference>
<feature type="compositionally biased region" description="Low complexity" evidence="10">
    <location>
        <begin position="15"/>
        <end position="25"/>
    </location>
</feature>
<keyword evidence="6" id="KW-0547">Nucleotide-binding</keyword>
<dbReference type="FunFam" id="3.40.1190.20:FF:000003">
    <property type="entry name" value="Phosphomethylpyrimidine kinase ThiD"/>
    <property type="match status" value="1"/>
</dbReference>
<comment type="function">
    <text evidence="3">Catalyzes the phosphorylation of hydroxymethylpyrimidine phosphate (HMP-P) to HMP-PP, and of HMP to HMP-P.</text>
</comment>
<dbReference type="GO" id="GO:0005829">
    <property type="term" value="C:cytosol"/>
    <property type="evidence" value="ECO:0007669"/>
    <property type="project" value="TreeGrafter"/>
</dbReference>
<dbReference type="InterPro" id="IPR013749">
    <property type="entry name" value="PM/HMP-P_kinase-1"/>
</dbReference>
<proteinExistence type="predicted"/>
<evidence type="ECO:0000313" key="15">
    <source>
        <dbReference type="Proteomes" id="UP000254236"/>
    </source>
</evidence>
<dbReference type="AlphaFoldDB" id="A0A345YQF5"/>
<sequence length="598" mass="61385">MSSDPCTQFPPAPAPSAAGPAPRGAASLPRVLSIAGTDPTGGAGTAADLKSIVAAGGYAMSVVTSVVAQNTHGVRAIHVPPRQTLAAQLEAVSDDVQLEAVKTGMLGTVEVIETVSAWVQAHPPQVLVVDPVMVASSGDRLLEPEAEQAMLRFCELATVVTPNIDELGVLTGSPRARTEAEAFAQARRWAARTQVAVVVKTGHLEAEEVANTWIAPDGTEHRVRSRRVETTSTHGTGCSLSSALATRLGAGHSLAAALTWATGWLHEAVEHGAALQVGSGHGPVDHGHQGRRLAAAGSAAPWLTDDAVPQRWEHPAQLAAADGDAVRGTVVPAVVPPAGPWTEALWAAGSPLAAEISRSGFVRALIDGSLPEQQFSFYLAQDAHYLLRYSRALAALGESSTDADARAFWAASAQECLTVEMALHHDWLASRPHAAQVPVGPVTSAYTDFLLARALGSPTVVGAAAALPCFWLYAQVGADLDEVAPTHPYAAWLETYRDPGFVEGVAGALAVVEAELAAADPAERAEAARDFLLACRHELEFFEQARRVEVGTADGAGAGGAGADGAGADGAGAGADAADGPSADEPATTAAPTVGAAR</sequence>
<evidence type="ECO:0000256" key="6">
    <source>
        <dbReference type="ARBA" id="ARBA00022741"/>
    </source>
</evidence>
<dbReference type="PANTHER" id="PTHR20858">
    <property type="entry name" value="PHOSPHOMETHYLPYRIMIDINE KINASE"/>
    <property type="match status" value="1"/>
</dbReference>
<dbReference type="GO" id="GO:0008902">
    <property type="term" value="F:hydroxymethylpyrimidine kinase activity"/>
    <property type="evidence" value="ECO:0007669"/>
    <property type="project" value="UniProtKB-EC"/>
</dbReference>
<evidence type="ECO:0000256" key="4">
    <source>
        <dbReference type="ARBA" id="ARBA00004769"/>
    </source>
</evidence>
<dbReference type="EMBL" id="CP031356">
    <property type="protein sequence ID" value="AXK46157.1"/>
    <property type="molecule type" value="Genomic_DNA"/>
</dbReference>
<dbReference type="Gene3D" id="1.20.910.10">
    <property type="entry name" value="Heme oxygenase-like"/>
    <property type="match status" value="1"/>
</dbReference>
<comment type="catalytic activity">
    <reaction evidence="1">
        <text>4-amino-5-hydroxymethyl-2-methylpyrimidine + ATP = 4-amino-2-methyl-5-(phosphooxymethyl)pyrimidine + ADP + H(+)</text>
        <dbReference type="Rhea" id="RHEA:23096"/>
        <dbReference type="ChEBI" id="CHEBI:15378"/>
        <dbReference type="ChEBI" id="CHEBI:16892"/>
        <dbReference type="ChEBI" id="CHEBI:30616"/>
        <dbReference type="ChEBI" id="CHEBI:58354"/>
        <dbReference type="ChEBI" id="CHEBI:456216"/>
        <dbReference type="EC" id="2.7.1.49"/>
    </reaction>
</comment>
<dbReference type="Gene3D" id="3.40.1190.20">
    <property type="match status" value="1"/>
</dbReference>
<evidence type="ECO:0000256" key="3">
    <source>
        <dbReference type="ARBA" id="ARBA00003848"/>
    </source>
</evidence>
<gene>
    <name evidence="13" type="ORF">DWV08_11425</name>
    <name evidence="14" type="ORF">DXU92_03175</name>
</gene>
<dbReference type="RefSeq" id="WP_115413907.1">
    <property type="nucleotide sequence ID" value="NZ_CP031356.1"/>
</dbReference>
<dbReference type="InterPro" id="IPR004305">
    <property type="entry name" value="Thiaminase-2/PQQC"/>
</dbReference>
<dbReference type="SUPFAM" id="SSF48613">
    <property type="entry name" value="Heme oxygenase-like"/>
    <property type="match status" value="1"/>
</dbReference>
<feature type="region of interest" description="Disordered" evidence="10">
    <location>
        <begin position="1"/>
        <end position="25"/>
    </location>
</feature>
<reference evidence="13 15" key="1">
    <citation type="submission" date="2018-07" db="EMBL/GenBank/DDBJ databases">
        <title>Brachybacterium saurashtrense DSM 23186 genome sequence.</title>
        <authorList>
            <person name="Guo L."/>
        </authorList>
    </citation>
    <scope>NUCLEOTIDE SEQUENCE [LARGE SCALE GENOMIC DNA]</scope>
    <source>
        <strain evidence="13 15">DSM 23186</strain>
    </source>
</reference>
<evidence type="ECO:0000313" key="16">
    <source>
        <dbReference type="Proteomes" id="UP000282185"/>
    </source>
</evidence>
<dbReference type="NCBIfam" id="NF011301">
    <property type="entry name" value="PRK14713.1"/>
    <property type="match status" value="1"/>
</dbReference>
<evidence type="ECO:0000256" key="2">
    <source>
        <dbReference type="ARBA" id="ARBA00000565"/>
    </source>
</evidence>
<evidence type="ECO:0000256" key="1">
    <source>
        <dbReference type="ARBA" id="ARBA00000151"/>
    </source>
</evidence>
<evidence type="ECO:0000259" key="11">
    <source>
        <dbReference type="Pfam" id="PF03070"/>
    </source>
</evidence>
<organism evidence="14 16">
    <name type="scientific">Brachybacterium saurashtrense</name>
    <dbReference type="NCBI Taxonomy" id="556288"/>
    <lineage>
        <taxon>Bacteria</taxon>
        <taxon>Bacillati</taxon>
        <taxon>Actinomycetota</taxon>
        <taxon>Actinomycetes</taxon>
        <taxon>Micrococcales</taxon>
        <taxon>Dermabacteraceae</taxon>
        <taxon>Brachybacterium</taxon>
    </lineage>
</organism>
<evidence type="ECO:0000313" key="14">
    <source>
        <dbReference type="EMBL" id="RRR23897.1"/>
    </source>
</evidence>
<dbReference type="CDD" id="cd01169">
    <property type="entry name" value="HMPP_kinase"/>
    <property type="match status" value="1"/>
</dbReference>
<dbReference type="InterPro" id="IPR016084">
    <property type="entry name" value="Haem_Oase-like_multi-hlx"/>
</dbReference>
<feature type="domain" description="Thiaminase-2/PQQC" evidence="11">
    <location>
        <begin position="361"/>
        <end position="546"/>
    </location>
</feature>
<dbReference type="Pfam" id="PF08543">
    <property type="entry name" value="Phos_pyr_kin"/>
    <property type="match status" value="1"/>
</dbReference>
<dbReference type="GO" id="GO:0009228">
    <property type="term" value="P:thiamine biosynthetic process"/>
    <property type="evidence" value="ECO:0007669"/>
    <property type="project" value="UniProtKB-KW"/>
</dbReference>
<feature type="domain" description="Pyridoxamine kinase/Phosphomethylpyrimidine kinase" evidence="12">
    <location>
        <begin position="38"/>
        <end position="285"/>
    </location>
</feature>
<evidence type="ECO:0000259" key="12">
    <source>
        <dbReference type="Pfam" id="PF08543"/>
    </source>
</evidence>
<reference evidence="14 16" key="2">
    <citation type="submission" date="2018-08" db="EMBL/GenBank/DDBJ databases">
        <title>Brachybacterium saurashtrense DSM 23186.</title>
        <authorList>
            <person name="Li Y."/>
        </authorList>
    </citation>
    <scope>NUCLEOTIDE SEQUENCE [LARGE SCALE GENOMIC DNA]</scope>
    <source>
        <strain evidence="14 16">DSM 23186</strain>
    </source>
</reference>
<evidence type="ECO:0000256" key="8">
    <source>
        <dbReference type="ARBA" id="ARBA00022840"/>
    </source>
</evidence>
<keyword evidence="15" id="KW-1185">Reference proteome</keyword>
<name>A0A345YQF5_9MICO</name>
<feature type="region of interest" description="Disordered" evidence="10">
    <location>
        <begin position="556"/>
        <end position="598"/>
    </location>
</feature>
<evidence type="ECO:0000313" key="13">
    <source>
        <dbReference type="EMBL" id="AXK46157.1"/>
    </source>
</evidence>
<keyword evidence="8" id="KW-0067">ATP-binding</keyword>
<feature type="compositionally biased region" description="Low complexity" evidence="10">
    <location>
        <begin position="574"/>
        <end position="598"/>
    </location>
</feature>
<dbReference type="NCBIfam" id="TIGR00097">
    <property type="entry name" value="HMP-P_kinase"/>
    <property type="match status" value="1"/>
</dbReference>
<keyword evidence="7 14" id="KW-0418">Kinase</keyword>
<evidence type="ECO:0000256" key="10">
    <source>
        <dbReference type="SAM" id="MobiDB-lite"/>
    </source>
</evidence>
<dbReference type="InterPro" id="IPR004399">
    <property type="entry name" value="HMP/HMP-P_kinase_dom"/>
</dbReference>
<dbReference type="PANTHER" id="PTHR20858:SF17">
    <property type="entry name" value="HYDROXYMETHYLPYRIMIDINE_PHOSPHOMETHYLPYRIMIDINE KINASE THI20-RELATED"/>
    <property type="match status" value="1"/>
</dbReference>
<dbReference type="GO" id="GO:0008972">
    <property type="term" value="F:phosphomethylpyrimidine kinase activity"/>
    <property type="evidence" value="ECO:0007669"/>
    <property type="project" value="UniProtKB-EC"/>
</dbReference>
<dbReference type="CDD" id="cd19365">
    <property type="entry name" value="TenA_C-like"/>
    <property type="match status" value="1"/>
</dbReference>
<dbReference type="Proteomes" id="UP000282185">
    <property type="component" value="Unassembled WGS sequence"/>
</dbReference>
<dbReference type="Proteomes" id="UP000254236">
    <property type="component" value="Chromosome"/>
</dbReference>
<dbReference type="EMBL" id="QSWH01000002">
    <property type="protein sequence ID" value="RRR23897.1"/>
    <property type="molecule type" value="Genomic_DNA"/>
</dbReference>
<evidence type="ECO:0000256" key="7">
    <source>
        <dbReference type="ARBA" id="ARBA00022777"/>
    </source>
</evidence>
<accession>A0A345YQF5</accession>
<feature type="compositionally biased region" description="Gly residues" evidence="10">
    <location>
        <begin position="556"/>
        <end position="573"/>
    </location>
</feature>
<protein>
    <submittedName>
        <fullName evidence="14">Bifunctional hydroxymethylpyrimidine kinase/phosphomethylpyrimidine kinase</fullName>
    </submittedName>
</protein>
<dbReference type="KEGG" id="bsau:DWV08_11425"/>
<keyword evidence="9" id="KW-0784">Thiamine biosynthesis</keyword>
<dbReference type="OrthoDB" id="34166at2"/>
<dbReference type="SUPFAM" id="SSF53613">
    <property type="entry name" value="Ribokinase-like"/>
    <property type="match status" value="1"/>
</dbReference>
<evidence type="ECO:0000256" key="9">
    <source>
        <dbReference type="ARBA" id="ARBA00022977"/>
    </source>
</evidence>
<evidence type="ECO:0000256" key="5">
    <source>
        <dbReference type="ARBA" id="ARBA00022679"/>
    </source>
</evidence>
<comment type="pathway">
    <text evidence="4">Cofactor biosynthesis; thiamine diphosphate biosynthesis; 4-amino-2-methyl-5-diphosphomethylpyrimidine from 5-amino-1-(5-phospho-D-ribosyl)imidazole: step 3/3.</text>
</comment>
<keyword evidence="5" id="KW-0808">Transferase</keyword>
<dbReference type="Pfam" id="PF03070">
    <property type="entry name" value="TENA_THI-4"/>
    <property type="match status" value="1"/>
</dbReference>
<comment type="catalytic activity">
    <reaction evidence="2">
        <text>4-amino-2-methyl-5-(phosphooxymethyl)pyrimidine + ATP = 4-amino-2-methyl-5-(diphosphooxymethyl)pyrimidine + ADP</text>
        <dbReference type="Rhea" id="RHEA:19893"/>
        <dbReference type="ChEBI" id="CHEBI:30616"/>
        <dbReference type="ChEBI" id="CHEBI:57841"/>
        <dbReference type="ChEBI" id="CHEBI:58354"/>
        <dbReference type="ChEBI" id="CHEBI:456216"/>
        <dbReference type="EC" id="2.7.4.7"/>
    </reaction>
</comment>
<dbReference type="GO" id="GO:0009229">
    <property type="term" value="P:thiamine diphosphate biosynthetic process"/>
    <property type="evidence" value="ECO:0007669"/>
    <property type="project" value="UniProtKB-UniPathway"/>
</dbReference>
<dbReference type="InterPro" id="IPR029056">
    <property type="entry name" value="Ribokinase-like"/>
</dbReference>